<dbReference type="Gene3D" id="3.40.1570.10">
    <property type="entry name" value="HemS/ChuS/ChuX like domains"/>
    <property type="match status" value="1"/>
</dbReference>
<dbReference type="EMBL" id="FQUP01000001">
    <property type="protein sequence ID" value="SHF29631.1"/>
    <property type="molecule type" value="Genomic_DNA"/>
</dbReference>
<organism evidence="1 2">
    <name type="scientific">Kaistia soli DSM 19436</name>
    <dbReference type="NCBI Taxonomy" id="1122133"/>
    <lineage>
        <taxon>Bacteria</taxon>
        <taxon>Pseudomonadati</taxon>
        <taxon>Pseudomonadota</taxon>
        <taxon>Alphaproteobacteria</taxon>
        <taxon>Hyphomicrobiales</taxon>
        <taxon>Kaistiaceae</taxon>
        <taxon>Kaistia</taxon>
    </lineage>
</organism>
<dbReference type="RefSeq" id="WP_073052589.1">
    <property type="nucleotide sequence ID" value="NZ_FQUP01000001.1"/>
</dbReference>
<dbReference type="Proteomes" id="UP000184485">
    <property type="component" value="Unassembled WGS sequence"/>
</dbReference>
<protein>
    <submittedName>
        <fullName evidence="1">Putative heme degradation protein</fullName>
    </submittedName>
</protein>
<evidence type="ECO:0000313" key="2">
    <source>
        <dbReference type="Proteomes" id="UP000184485"/>
    </source>
</evidence>
<dbReference type="STRING" id="1122133.SAMN02745157_2131"/>
<dbReference type="OrthoDB" id="316630at2"/>
<dbReference type="InterPro" id="IPR053733">
    <property type="entry name" value="Heme_Transport_Util_sf"/>
</dbReference>
<accession>A0A1M5AH93</accession>
<reference evidence="1 2" key="1">
    <citation type="submission" date="2016-11" db="EMBL/GenBank/DDBJ databases">
        <authorList>
            <person name="Jaros S."/>
            <person name="Januszkiewicz K."/>
            <person name="Wedrychowicz H."/>
        </authorList>
    </citation>
    <scope>NUCLEOTIDE SEQUENCE [LARGE SCALE GENOMIC DNA]</scope>
    <source>
        <strain evidence="1 2">DSM 19436</strain>
    </source>
</reference>
<evidence type="ECO:0000313" key="1">
    <source>
        <dbReference type="EMBL" id="SHF29631.1"/>
    </source>
</evidence>
<keyword evidence="2" id="KW-1185">Reference proteome</keyword>
<gene>
    <name evidence="1" type="ORF">SAMN02745157_2131</name>
</gene>
<dbReference type="SUPFAM" id="SSF144064">
    <property type="entry name" value="Heme iron utilization protein-like"/>
    <property type="match status" value="1"/>
</dbReference>
<sequence>MTESTATPISHRQSLPLEPFDILARASAMGRTLVGVRAPGALLERIGVFDGVKLEGGLLVAENEKARTVIDPSVIASIVADVSETPHDTVLTYVDFLDADGVSVIKVTALEGPEKFNAALAAFARAPLPYVPPLPRTTVPVDSGDIGGVPLVAASASGAGVTLAVRRPGAEQSWTGALEAIKFGHSYVNVIQADVHLHLAARAVAAWNRAPMGDGIALSATDEAGQLIGLTVSGPRHAFEAVAETV</sequence>
<dbReference type="AlphaFoldDB" id="A0A1M5AH93"/>
<proteinExistence type="predicted"/>
<name>A0A1M5AH93_9HYPH</name>